<evidence type="ECO:0000256" key="1">
    <source>
        <dbReference type="SAM" id="MobiDB-lite"/>
    </source>
</evidence>
<dbReference type="EMBL" id="PSNX01000009">
    <property type="protein sequence ID" value="PPE66191.1"/>
    <property type="molecule type" value="Genomic_DNA"/>
</dbReference>
<proteinExistence type="predicted"/>
<keyword evidence="3" id="KW-1185">Reference proteome</keyword>
<reference evidence="2 3" key="1">
    <citation type="submission" date="2018-02" db="EMBL/GenBank/DDBJ databases">
        <title>Reclassifiation of [Polyangium] brachysporum DSM 7029 as Guopingzhaonella breviflexa gen. nov., sp. nov., a member of the family Comamonadaceae.</title>
        <authorList>
            <person name="Tang B."/>
        </authorList>
    </citation>
    <scope>NUCLEOTIDE SEQUENCE [LARGE SCALE GENOMIC DNA]</scope>
    <source>
        <strain evidence="2 3">BCRC 80649</strain>
    </source>
</reference>
<feature type="compositionally biased region" description="Low complexity" evidence="1">
    <location>
        <begin position="96"/>
        <end position="107"/>
    </location>
</feature>
<protein>
    <submittedName>
        <fullName evidence="2">Uncharacterized protein</fullName>
    </submittedName>
</protein>
<evidence type="ECO:0000313" key="3">
    <source>
        <dbReference type="Proteomes" id="UP000238605"/>
    </source>
</evidence>
<gene>
    <name evidence="2" type="ORF">C1704_11050</name>
</gene>
<dbReference type="RefSeq" id="WP_104302789.1">
    <property type="nucleotide sequence ID" value="NZ_PSNX01000009.1"/>
</dbReference>
<evidence type="ECO:0000313" key="2">
    <source>
        <dbReference type="EMBL" id="PPE66191.1"/>
    </source>
</evidence>
<dbReference type="Proteomes" id="UP000238605">
    <property type="component" value="Unassembled WGS sequence"/>
</dbReference>
<organism evidence="2 3">
    <name type="scientific">Caldimonas caldifontis</name>
    <dbReference type="NCBI Taxonomy" id="1452508"/>
    <lineage>
        <taxon>Bacteria</taxon>
        <taxon>Pseudomonadati</taxon>
        <taxon>Pseudomonadota</taxon>
        <taxon>Betaproteobacteria</taxon>
        <taxon>Burkholderiales</taxon>
        <taxon>Sphaerotilaceae</taxon>
        <taxon>Caldimonas</taxon>
    </lineage>
</organism>
<name>A0A2S5STX4_9BURK</name>
<dbReference type="AlphaFoldDB" id="A0A2S5STX4"/>
<sequence>MTQGSTLASMSHPAPSGVDITHVVASQKCADGLDQRVPFLSLTELTRPLAEDHEAPGPAKPWVGVALQRSTAAPTLHTISIAVGLPGIGPGDVQMDSSDSGPPDRSSTGVLFGQSATLQKAHHVPYPP</sequence>
<feature type="region of interest" description="Disordered" evidence="1">
    <location>
        <begin position="88"/>
        <end position="128"/>
    </location>
</feature>
<accession>A0A2S5STX4</accession>
<comment type="caution">
    <text evidence="2">The sequence shown here is derived from an EMBL/GenBank/DDBJ whole genome shotgun (WGS) entry which is preliminary data.</text>
</comment>